<evidence type="ECO:0000259" key="8">
    <source>
        <dbReference type="PROSITE" id="PS52029"/>
    </source>
</evidence>
<proteinExistence type="predicted"/>
<dbReference type="InterPro" id="IPR005490">
    <property type="entry name" value="LD_TPept_cat_dom"/>
</dbReference>
<feature type="domain" description="L,D-TPase catalytic" evidence="8">
    <location>
        <begin position="173"/>
        <end position="293"/>
    </location>
</feature>
<dbReference type="SUPFAM" id="SSF141523">
    <property type="entry name" value="L,D-transpeptidase catalytic domain-like"/>
    <property type="match status" value="1"/>
</dbReference>
<dbReference type="InterPro" id="IPR038063">
    <property type="entry name" value="Transpep_catalytic_dom"/>
</dbReference>
<keyword evidence="10" id="KW-1185">Reference proteome</keyword>
<dbReference type="Pfam" id="PF03734">
    <property type="entry name" value="YkuD"/>
    <property type="match status" value="1"/>
</dbReference>
<dbReference type="RefSeq" id="WP_286346351.1">
    <property type="nucleotide sequence ID" value="NZ_AP027732.1"/>
</dbReference>
<dbReference type="Gene3D" id="2.40.440.10">
    <property type="entry name" value="L,D-transpeptidase catalytic domain-like"/>
    <property type="match status" value="1"/>
</dbReference>
<evidence type="ECO:0000256" key="1">
    <source>
        <dbReference type="ARBA" id="ARBA00004752"/>
    </source>
</evidence>
<keyword evidence="5 6" id="KW-0961">Cell wall biogenesis/degradation</keyword>
<dbReference type="PROSITE" id="PS52029">
    <property type="entry name" value="LD_TPASE"/>
    <property type="match status" value="1"/>
</dbReference>
<evidence type="ECO:0000313" key="10">
    <source>
        <dbReference type="Proteomes" id="UP001321486"/>
    </source>
</evidence>
<dbReference type="Proteomes" id="UP001321486">
    <property type="component" value="Chromosome"/>
</dbReference>
<comment type="pathway">
    <text evidence="1 6">Cell wall biogenesis; peptidoglycan biosynthesis.</text>
</comment>
<keyword evidence="2" id="KW-0808">Transferase</keyword>
<gene>
    <name evidence="9" type="ORF">GCM10025867_18330</name>
</gene>
<accession>A0ABM8GMH3</accession>
<evidence type="ECO:0000256" key="6">
    <source>
        <dbReference type="PROSITE-ProRule" id="PRU01373"/>
    </source>
</evidence>
<name>A0ABM8GMH3_9MICO</name>
<dbReference type="CDD" id="cd16913">
    <property type="entry name" value="YkuD_like"/>
    <property type="match status" value="1"/>
</dbReference>
<feature type="active site" description="Nucleophile" evidence="6">
    <location>
        <position position="270"/>
    </location>
</feature>
<reference evidence="10" key="1">
    <citation type="journal article" date="2019" name="Int. J. Syst. Evol. Microbiol.">
        <title>The Global Catalogue of Microorganisms (GCM) 10K type strain sequencing project: providing services to taxonomists for standard genome sequencing and annotation.</title>
        <authorList>
            <consortium name="The Broad Institute Genomics Platform"/>
            <consortium name="The Broad Institute Genome Sequencing Center for Infectious Disease"/>
            <person name="Wu L."/>
            <person name="Ma J."/>
        </authorList>
    </citation>
    <scope>NUCLEOTIDE SEQUENCE [LARGE SCALE GENOMIC DNA]</scope>
    <source>
        <strain evidence="10">NBRC 108728</strain>
    </source>
</reference>
<sequence length="294" mass="30166">MKVTRRLVITVASAVVVVAVAGGAVLTLNHHSPTPRAAATHSAPATPTPTPTPYSAPAAATIAALPEAKYNAVIPGLVAVAAGSDLHPATAVDKIATDAPLYGDDRSKPVARFAAKNFLGQPSVIVPLRTDGDWTLVMTPSRQTLPSKDPSAPAQSAAWIRTSLLSQVQTLTRHIVVSVGAQTVSIVDDKGKAVSTFAAGVGASGTSTPTGVIGYMEARYLDPAQNQTVYPIGLTSLHSTAADEPYTGHDGGLIGIHYEAVHSGNISHGCVRLDGPSITALDQLPLGTSVLIEK</sequence>
<dbReference type="PROSITE" id="PS51318">
    <property type="entry name" value="TAT"/>
    <property type="match status" value="1"/>
</dbReference>
<evidence type="ECO:0000256" key="3">
    <source>
        <dbReference type="ARBA" id="ARBA00022960"/>
    </source>
</evidence>
<dbReference type="EMBL" id="AP027732">
    <property type="protein sequence ID" value="BDZ49592.1"/>
    <property type="molecule type" value="Genomic_DNA"/>
</dbReference>
<feature type="compositionally biased region" description="Low complexity" evidence="7">
    <location>
        <begin position="32"/>
        <end position="45"/>
    </location>
</feature>
<protein>
    <recommendedName>
        <fullName evidence="8">L,D-TPase catalytic domain-containing protein</fullName>
    </recommendedName>
</protein>
<evidence type="ECO:0000256" key="5">
    <source>
        <dbReference type="ARBA" id="ARBA00023316"/>
    </source>
</evidence>
<evidence type="ECO:0000256" key="4">
    <source>
        <dbReference type="ARBA" id="ARBA00022984"/>
    </source>
</evidence>
<feature type="region of interest" description="Disordered" evidence="7">
    <location>
        <begin position="32"/>
        <end position="54"/>
    </location>
</feature>
<organism evidence="9 10">
    <name type="scientific">Frondihabitans sucicola</name>
    <dbReference type="NCBI Taxonomy" id="1268041"/>
    <lineage>
        <taxon>Bacteria</taxon>
        <taxon>Bacillati</taxon>
        <taxon>Actinomycetota</taxon>
        <taxon>Actinomycetes</taxon>
        <taxon>Micrococcales</taxon>
        <taxon>Microbacteriaceae</taxon>
        <taxon>Frondihabitans</taxon>
    </lineage>
</organism>
<evidence type="ECO:0000256" key="2">
    <source>
        <dbReference type="ARBA" id="ARBA00022679"/>
    </source>
</evidence>
<evidence type="ECO:0000256" key="7">
    <source>
        <dbReference type="SAM" id="MobiDB-lite"/>
    </source>
</evidence>
<keyword evidence="3 6" id="KW-0133">Cell shape</keyword>
<evidence type="ECO:0000313" key="9">
    <source>
        <dbReference type="EMBL" id="BDZ49592.1"/>
    </source>
</evidence>
<dbReference type="InterPro" id="IPR006311">
    <property type="entry name" value="TAT_signal"/>
</dbReference>
<keyword evidence="4 6" id="KW-0573">Peptidoglycan synthesis</keyword>
<feature type="active site" description="Proton donor/acceptor" evidence="6">
    <location>
        <position position="257"/>
    </location>
</feature>